<gene>
    <name evidence="1" type="ORF">DWG20_12065</name>
</gene>
<protein>
    <submittedName>
        <fullName evidence="1">Uncharacterized protein</fullName>
    </submittedName>
</protein>
<reference evidence="1 2" key="1">
    <citation type="submission" date="2018-07" db="EMBL/GenBank/DDBJ databases">
        <title>Crenobacter cavernae sp. nov., isolated from a karst cave.</title>
        <authorList>
            <person name="Zhu H."/>
        </authorList>
    </citation>
    <scope>NUCLEOTIDE SEQUENCE [LARGE SCALE GENOMIC DNA]</scope>
    <source>
        <strain evidence="1 2">K1W11S-77</strain>
    </source>
</reference>
<dbReference type="Proteomes" id="UP000254537">
    <property type="component" value="Chromosome"/>
</dbReference>
<dbReference type="OrthoDB" id="9887790at2"/>
<proteinExistence type="predicted"/>
<sequence length="79" mass="9231">MWTYYKQDYPKGEWVIFREDNGLNPQVYHRQQGWRPDSELLIDLRMGEIDESNIISEEEAFLLIGSLISNRGPSGDESP</sequence>
<organism evidence="1 2">
    <name type="scientific">Crenobacter cavernae</name>
    <dbReference type="NCBI Taxonomy" id="2290923"/>
    <lineage>
        <taxon>Bacteria</taxon>
        <taxon>Pseudomonadati</taxon>
        <taxon>Pseudomonadota</taxon>
        <taxon>Betaproteobacteria</taxon>
        <taxon>Neisseriales</taxon>
        <taxon>Neisseriaceae</taxon>
        <taxon>Crenobacter</taxon>
    </lineage>
</organism>
<dbReference type="AlphaFoldDB" id="A0A345Y869"/>
<dbReference type="KEGG" id="ccah:DWG20_12065"/>
<dbReference type="RefSeq" id="WP_115434051.1">
    <property type="nucleotide sequence ID" value="NZ_CP031337.1"/>
</dbReference>
<evidence type="ECO:0000313" key="2">
    <source>
        <dbReference type="Proteomes" id="UP000254537"/>
    </source>
</evidence>
<accession>A0A345Y869</accession>
<dbReference type="EMBL" id="CP031337">
    <property type="protein sequence ID" value="AXK40121.1"/>
    <property type="molecule type" value="Genomic_DNA"/>
</dbReference>
<name>A0A345Y869_9NEIS</name>
<evidence type="ECO:0000313" key="1">
    <source>
        <dbReference type="EMBL" id="AXK40121.1"/>
    </source>
</evidence>